<evidence type="ECO:0000313" key="1">
    <source>
        <dbReference type="EMBL" id="KAF7818475.1"/>
    </source>
</evidence>
<organism evidence="1 2">
    <name type="scientific">Senna tora</name>
    <dbReference type="NCBI Taxonomy" id="362788"/>
    <lineage>
        <taxon>Eukaryota</taxon>
        <taxon>Viridiplantae</taxon>
        <taxon>Streptophyta</taxon>
        <taxon>Embryophyta</taxon>
        <taxon>Tracheophyta</taxon>
        <taxon>Spermatophyta</taxon>
        <taxon>Magnoliopsida</taxon>
        <taxon>eudicotyledons</taxon>
        <taxon>Gunneridae</taxon>
        <taxon>Pentapetalae</taxon>
        <taxon>rosids</taxon>
        <taxon>fabids</taxon>
        <taxon>Fabales</taxon>
        <taxon>Fabaceae</taxon>
        <taxon>Caesalpinioideae</taxon>
        <taxon>Cassia clade</taxon>
        <taxon>Senna</taxon>
    </lineage>
</organism>
<keyword evidence="2" id="KW-1185">Reference proteome</keyword>
<comment type="caution">
    <text evidence="1">The sequence shown here is derived from an EMBL/GenBank/DDBJ whole genome shotgun (WGS) entry which is preliminary data.</text>
</comment>
<dbReference type="Proteomes" id="UP000634136">
    <property type="component" value="Unassembled WGS sequence"/>
</dbReference>
<gene>
    <name evidence="1" type="ORF">G2W53_023930</name>
</gene>
<protein>
    <submittedName>
        <fullName evidence="1">Uncharacterized protein</fullName>
    </submittedName>
</protein>
<sequence length="27" mass="2715">MGPTGCSSIDHCLLGSRQTPLAGEAVN</sequence>
<dbReference type="EMBL" id="JAAIUW010000008">
    <property type="protein sequence ID" value="KAF7818475.1"/>
    <property type="molecule type" value="Genomic_DNA"/>
</dbReference>
<evidence type="ECO:0000313" key="2">
    <source>
        <dbReference type="Proteomes" id="UP000634136"/>
    </source>
</evidence>
<reference evidence="1" key="1">
    <citation type="submission" date="2020-09" db="EMBL/GenBank/DDBJ databases">
        <title>Genome-Enabled Discovery of Anthraquinone Biosynthesis in Senna tora.</title>
        <authorList>
            <person name="Kang S.-H."/>
            <person name="Pandey R.P."/>
            <person name="Lee C.-M."/>
            <person name="Sim J.-S."/>
            <person name="Jeong J.-T."/>
            <person name="Choi B.-S."/>
            <person name="Jung M."/>
            <person name="Ginzburg D."/>
            <person name="Zhao K."/>
            <person name="Won S.Y."/>
            <person name="Oh T.-J."/>
            <person name="Yu Y."/>
            <person name="Kim N.-H."/>
            <person name="Lee O.R."/>
            <person name="Lee T.-H."/>
            <person name="Bashyal P."/>
            <person name="Kim T.-S."/>
            <person name="Lee W.-H."/>
            <person name="Kawkins C."/>
            <person name="Kim C.-K."/>
            <person name="Kim J.S."/>
            <person name="Ahn B.O."/>
            <person name="Rhee S.Y."/>
            <person name="Sohng J.K."/>
        </authorList>
    </citation>
    <scope>NUCLEOTIDE SEQUENCE</scope>
    <source>
        <tissue evidence="1">Leaf</tissue>
    </source>
</reference>
<accession>A0A834TAX4</accession>
<dbReference type="AlphaFoldDB" id="A0A834TAX4"/>
<proteinExistence type="predicted"/>
<name>A0A834TAX4_9FABA</name>